<comment type="similarity">
    <text evidence="1">Belongs to the universal stress protein A family.</text>
</comment>
<dbReference type="Pfam" id="PF00582">
    <property type="entry name" value="Usp"/>
    <property type="match status" value="1"/>
</dbReference>
<dbReference type="RefSeq" id="WP_193638487.1">
    <property type="nucleotide sequence ID" value="NZ_JADCSA010000009.1"/>
</dbReference>
<evidence type="ECO:0000256" key="1">
    <source>
        <dbReference type="ARBA" id="ARBA00008791"/>
    </source>
</evidence>
<dbReference type="EMBL" id="JADCSA010000009">
    <property type="protein sequence ID" value="MBE7325167.1"/>
    <property type="molecule type" value="Genomic_DNA"/>
</dbReference>
<dbReference type="Proteomes" id="UP000756387">
    <property type="component" value="Unassembled WGS sequence"/>
</dbReference>
<protein>
    <submittedName>
        <fullName evidence="3">Universal stress protein</fullName>
    </submittedName>
</protein>
<feature type="domain" description="UspA" evidence="2">
    <location>
        <begin position="2"/>
        <end position="127"/>
    </location>
</feature>
<comment type="caution">
    <text evidence="3">The sequence shown here is derived from an EMBL/GenBank/DDBJ whole genome shotgun (WGS) entry which is preliminary data.</text>
</comment>
<organism evidence="3 4">
    <name type="scientific">Nocardioides malaquae</name>
    <dbReference type="NCBI Taxonomy" id="2773426"/>
    <lineage>
        <taxon>Bacteria</taxon>
        <taxon>Bacillati</taxon>
        <taxon>Actinomycetota</taxon>
        <taxon>Actinomycetes</taxon>
        <taxon>Propionibacteriales</taxon>
        <taxon>Nocardioidaceae</taxon>
        <taxon>Nocardioides</taxon>
    </lineage>
</organism>
<name>A0ABR9RUD8_9ACTN</name>
<proteinExistence type="inferred from homology"/>
<dbReference type="Gene3D" id="3.40.50.620">
    <property type="entry name" value="HUPs"/>
    <property type="match status" value="1"/>
</dbReference>
<gene>
    <name evidence="3" type="ORF">IEQ44_10915</name>
</gene>
<keyword evidence="4" id="KW-1185">Reference proteome</keyword>
<sequence length="133" mass="14197">MTVVVGYMPNEFGEAALAAGVREARRRGTRLLVVNATLGDTYVDDRFVGTSAVPALRERLDSYDVPIEFRQEMGSGVSQLLVEAARDADAQVLVIGLRPRTPIGKMIMGSVAQRVLLDAPCAVLAVKPGARGT</sequence>
<dbReference type="InterPro" id="IPR006015">
    <property type="entry name" value="Universal_stress_UspA"/>
</dbReference>
<dbReference type="PRINTS" id="PR01438">
    <property type="entry name" value="UNVRSLSTRESS"/>
</dbReference>
<accession>A0ABR9RUD8</accession>
<evidence type="ECO:0000259" key="2">
    <source>
        <dbReference type="Pfam" id="PF00582"/>
    </source>
</evidence>
<reference evidence="3 4" key="1">
    <citation type="submission" date="2020-10" db="EMBL/GenBank/DDBJ databases">
        <title>Nocardioides sp. isolated from sludge.</title>
        <authorList>
            <person name="Zhang X."/>
        </authorList>
    </citation>
    <scope>NUCLEOTIDE SEQUENCE [LARGE SCALE GENOMIC DNA]</scope>
    <source>
        <strain evidence="3 4">Y6</strain>
    </source>
</reference>
<dbReference type="InterPro" id="IPR006016">
    <property type="entry name" value="UspA"/>
</dbReference>
<evidence type="ECO:0000313" key="3">
    <source>
        <dbReference type="EMBL" id="MBE7325167.1"/>
    </source>
</evidence>
<dbReference type="CDD" id="cd00293">
    <property type="entry name" value="USP-like"/>
    <property type="match status" value="1"/>
</dbReference>
<evidence type="ECO:0000313" key="4">
    <source>
        <dbReference type="Proteomes" id="UP000756387"/>
    </source>
</evidence>
<dbReference type="InterPro" id="IPR014729">
    <property type="entry name" value="Rossmann-like_a/b/a_fold"/>
</dbReference>
<dbReference type="SUPFAM" id="SSF52402">
    <property type="entry name" value="Adenine nucleotide alpha hydrolases-like"/>
    <property type="match status" value="1"/>
</dbReference>